<comment type="caution">
    <text evidence="2">The sequence shown here is derived from an EMBL/GenBank/DDBJ whole genome shotgun (WGS) entry which is preliminary data.</text>
</comment>
<reference evidence="2 3" key="1">
    <citation type="submission" date="2020-04" db="EMBL/GenBank/DDBJ databases">
        <title>Paenibacillus algicola sp. nov., a novel marine bacterium producing alginate lyase.</title>
        <authorList>
            <person name="Huang H."/>
        </authorList>
    </citation>
    <scope>NUCLEOTIDE SEQUENCE [LARGE SCALE GENOMIC DNA]</scope>
    <source>
        <strain evidence="2 3">L7-75</strain>
    </source>
</reference>
<proteinExistence type="predicted"/>
<dbReference type="AlphaFoldDB" id="A0A848MCL7"/>
<protein>
    <submittedName>
        <fullName evidence="2">Uncharacterized protein</fullName>
    </submittedName>
</protein>
<accession>A0A848MCL7</accession>
<gene>
    <name evidence="2" type="ORF">HII30_18740</name>
</gene>
<dbReference type="RefSeq" id="WP_169506578.1">
    <property type="nucleotide sequence ID" value="NZ_JABBPN010000023.1"/>
</dbReference>
<keyword evidence="3" id="KW-1185">Reference proteome</keyword>
<dbReference type="Proteomes" id="UP000565468">
    <property type="component" value="Unassembled WGS sequence"/>
</dbReference>
<sequence length="173" mass="19867">MKKVFLKWAGVLGLVLILTTTVGAAAPGNSEYTPVQKSDNLKTVFIQSLEMKNGEMKLVVDPIQWYEGEEAHEIFRKLEGDPEMMEAPDGYYIVNDEEEAIELTVKNNAQVLLQLYDHTGLWEDAQIIWNQEVTLNKFNSIFKNDNLIDMKWFPYHVTVEDGVVTQIIQQYIP</sequence>
<evidence type="ECO:0000313" key="3">
    <source>
        <dbReference type="Proteomes" id="UP000565468"/>
    </source>
</evidence>
<feature type="chain" id="PRO_5032880212" evidence="1">
    <location>
        <begin position="25"/>
        <end position="173"/>
    </location>
</feature>
<keyword evidence="1" id="KW-0732">Signal</keyword>
<dbReference type="EMBL" id="JABBPN010000023">
    <property type="protein sequence ID" value="NMO97803.1"/>
    <property type="molecule type" value="Genomic_DNA"/>
</dbReference>
<evidence type="ECO:0000256" key="1">
    <source>
        <dbReference type="SAM" id="SignalP"/>
    </source>
</evidence>
<name>A0A848MCL7_PAELE</name>
<evidence type="ECO:0000313" key="2">
    <source>
        <dbReference type="EMBL" id="NMO97803.1"/>
    </source>
</evidence>
<feature type="signal peptide" evidence="1">
    <location>
        <begin position="1"/>
        <end position="24"/>
    </location>
</feature>
<organism evidence="2 3">
    <name type="scientific">Paenibacillus lemnae</name>
    <dbReference type="NCBI Taxonomy" id="1330551"/>
    <lineage>
        <taxon>Bacteria</taxon>
        <taxon>Bacillati</taxon>
        <taxon>Bacillota</taxon>
        <taxon>Bacilli</taxon>
        <taxon>Bacillales</taxon>
        <taxon>Paenibacillaceae</taxon>
        <taxon>Paenibacillus</taxon>
    </lineage>
</organism>